<protein>
    <submittedName>
        <fullName evidence="2">Uncharacterized protein</fullName>
    </submittedName>
</protein>
<evidence type="ECO:0000313" key="3">
    <source>
        <dbReference type="Proteomes" id="UP000886602"/>
    </source>
</evidence>
<name>A0A9D7F5V5_9RHOO</name>
<dbReference type="Proteomes" id="UP000886602">
    <property type="component" value="Unassembled WGS sequence"/>
</dbReference>
<proteinExistence type="predicted"/>
<dbReference type="AlphaFoldDB" id="A0A9D7F5V5"/>
<gene>
    <name evidence="2" type="ORF">IPJ48_05375</name>
</gene>
<evidence type="ECO:0000313" key="2">
    <source>
        <dbReference type="EMBL" id="MBK7422557.1"/>
    </source>
</evidence>
<dbReference type="EMBL" id="JADJNC010000008">
    <property type="protein sequence ID" value="MBK7422557.1"/>
    <property type="molecule type" value="Genomic_DNA"/>
</dbReference>
<accession>A0A9D7F5V5</accession>
<evidence type="ECO:0000256" key="1">
    <source>
        <dbReference type="SAM" id="MobiDB-lite"/>
    </source>
</evidence>
<comment type="caution">
    <text evidence="2">The sequence shown here is derived from an EMBL/GenBank/DDBJ whole genome shotgun (WGS) entry which is preliminary data.</text>
</comment>
<feature type="region of interest" description="Disordered" evidence="1">
    <location>
        <begin position="1"/>
        <end position="23"/>
    </location>
</feature>
<reference evidence="2" key="1">
    <citation type="submission" date="2020-10" db="EMBL/GenBank/DDBJ databases">
        <title>Connecting structure to function with the recovery of over 1000 high-quality activated sludge metagenome-assembled genomes encoding full-length rRNA genes using long-read sequencing.</title>
        <authorList>
            <person name="Singleton C.M."/>
            <person name="Petriglieri F."/>
            <person name="Kristensen J.M."/>
            <person name="Kirkegaard R.H."/>
            <person name="Michaelsen T.Y."/>
            <person name="Andersen M.H."/>
            <person name="Karst S.M."/>
            <person name="Dueholm M.S."/>
            <person name="Nielsen P.H."/>
            <person name="Albertsen M."/>
        </authorList>
    </citation>
    <scope>NUCLEOTIDE SEQUENCE</scope>
    <source>
        <strain evidence="2">EsbW_18-Q3-R4-48_MAXAC.044</strain>
    </source>
</reference>
<sequence length="68" mass="7492">MSTYQESVMKSEATGSAWQASASSKPVLLTGDDGYQQMLAEAAFINAQERGRQMIAEANQFYAQRRGQ</sequence>
<organism evidence="2 3">
    <name type="scientific">Candidatus Propionivibrio dominans</name>
    <dbReference type="NCBI Taxonomy" id="2954373"/>
    <lineage>
        <taxon>Bacteria</taxon>
        <taxon>Pseudomonadati</taxon>
        <taxon>Pseudomonadota</taxon>
        <taxon>Betaproteobacteria</taxon>
        <taxon>Rhodocyclales</taxon>
        <taxon>Rhodocyclaceae</taxon>
        <taxon>Propionivibrio</taxon>
    </lineage>
</organism>